<evidence type="ECO:0000256" key="2">
    <source>
        <dbReference type="ARBA" id="ARBA00007193"/>
    </source>
</evidence>
<keyword evidence="8 12" id="KW-0406">Ion transport</keyword>
<keyword evidence="15" id="KW-1185">Reference proteome</keyword>
<gene>
    <name evidence="14" type="ORF">Zmor_024799</name>
</gene>
<comment type="caution">
    <text evidence="14">The sequence shown here is derived from an EMBL/GenBank/DDBJ whole genome shotgun (WGS) entry which is preliminary data.</text>
</comment>
<evidence type="ECO:0000256" key="4">
    <source>
        <dbReference type="ARBA" id="ARBA00022461"/>
    </source>
</evidence>
<organism evidence="14 15">
    <name type="scientific">Zophobas morio</name>
    <dbReference type="NCBI Taxonomy" id="2755281"/>
    <lineage>
        <taxon>Eukaryota</taxon>
        <taxon>Metazoa</taxon>
        <taxon>Ecdysozoa</taxon>
        <taxon>Arthropoda</taxon>
        <taxon>Hexapoda</taxon>
        <taxon>Insecta</taxon>
        <taxon>Pterygota</taxon>
        <taxon>Neoptera</taxon>
        <taxon>Endopterygota</taxon>
        <taxon>Coleoptera</taxon>
        <taxon>Polyphaga</taxon>
        <taxon>Cucujiformia</taxon>
        <taxon>Tenebrionidae</taxon>
        <taxon>Zophobas</taxon>
    </lineage>
</organism>
<name>A0AA38I344_9CUCU</name>
<evidence type="ECO:0000256" key="12">
    <source>
        <dbReference type="RuleBase" id="RU000679"/>
    </source>
</evidence>
<keyword evidence="5 12" id="KW-0812">Transmembrane</keyword>
<dbReference type="InterPro" id="IPR020903">
    <property type="entry name" value="ENaC_CS"/>
</dbReference>
<keyword evidence="10 12" id="KW-0739">Sodium transport</keyword>
<evidence type="ECO:0000256" key="13">
    <source>
        <dbReference type="SAM" id="Phobius"/>
    </source>
</evidence>
<keyword evidence="9 13" id="KW-0472">Membrane</keyword>
<dbReference type="Gene3D" id="2.60.470.10">
    <property type="entry name" value="Acid-sensing ion channels like domains"/>
    <property type="match status" value="1"/>
</dbReference>
<sequence>MHSSNKVGFWYKLRKYLREYSEITGIHGLRYVAEQRSRTEKIVWVFLLLFSLAGCLYMINEILQKYENSPVVVSFTTEDTPTYQIPFPAVTICPEMKYSREQFNYSEMYFRLYRGEKIEQEVQEKFFHLSLLCDMDGTSIVSRHANYTADEGLFKTFDEVKLDRAALLTYCHFNYAFKKCEDFFAPVIIDEGICYSFNILSREEVFREHVFNYAEYYYVPNKSEDYFDMETGYKDNAGINTYPRRALMSGADNSLTVFFKYNLGDADFTCNGLFQGFRVLIHTPWDVPRLSKHHFHIPVGKVVVAAMEPEMTITSETVRKFKPERRKCFMQDERHLQHFKYYTQSNCLLECTTNYTLSRCGCVRFFMPRNNTTPICGSGSSNCLRQAESELKGTELKSKLSGNSFCNCQPSCTNLKFGVEISHSDFYFKEYFESHTNMTIIDNSSHWSVLQIYFKEEQFTTVERNELYGMSDLISNFGGLLGLFTGFSIVSLMEIIYFCTLRIFCNEKIYGIWSGRDE</sequence>
<dbReference type="PANTHER" id="PTHR11690">
    <property type="entry name" value="AMILORIDE-SENSITIVE SODIUM CHANNEL-RELATED"/>
    <property type="match status" value="1"/>
</dbReference>
<evidence type="ECO:0000256" key="5">
    <source>
        <dbReference type="ARBA" id="ARBA00022692"/>
    </source>
</evidence>
<keyword evidence="3 12" id="KW-0813">Transport</keyword>
<evidence type="ECO:0000256" key="3">
    <source>
        <dbReference type="ARBA" id="ARBA00022448"/>
    </source>
</evidence>
<evidence type="ECO:0000256" key="7">
    <source>
        <dbReference type="ARBA" id="ARBA00023053"/>
    </source>
</evidence>
<dbReference type="InterPro" id="IPR001873">
    <property type="entry name" value="ENaC"/>
</dbReference>
<evidence type="ECO:0000313" key="15">
    <source>
        <dbReference type="Proteomes" id="UP001168821"/>
    </source>
</evidence>
<comment type="similarity">
    <text evidence="2 12">Belongs to the amiloride-sensitive sodium channel (TC 1.A.6) family.</text>
</comment>
<feature type="transmembrane region" description="Helical" evidence="13">
    <location>
        <begin position="477"/>
        <end position="499"/>
    </location>
</feature>
<dbReference type="GO" id="GO:0005886">
    <property type="term" value="C:plasma membrane"/>
    <property type="evidence" value="ECO:0007669"/>
    <property type="project" value="TreeGrafter"/>
</dbReference>
<dbReference type="AlphaFoldDB" id="A0AA38I344"/>
<evidence type="ECO:0000313" key="14">
    <source>
        <dbReference type="EMBL" id="KAJ3647276.1"/>
    </source>
</evidence>
<dbReference type="Pfam" id="PF00858">
    <property type="entry name" value="ASC"/>
    <property type="match status" value="1"/>
</dbReference>
<dbReference type="Proteomes" id="UP001168821">
    <property type="component" value="Unassembled WGS sequence"/>
</dbReference>
<evidence type="ECO:0000256" key="9">
    <source>
        <dbReference type="ARBA" id="ARBA00023136"/>
    </source>
</evidence>
<comment type="subcellular location">
    <subcellularLocation>
        <location evidence="1">Membrane</location>
        <topology evidence="1">Multi-pass membrane protein</topology>
    </subcellularLocation>
</comment>
<evidence type="ECO:0000256" key="1">
    <source>
        <dbReference type="ARBA" id="ARBA00004141"/>
    </source>
</evidence>
<evidence type="ECO:0000256" key="11">
    <source>
        <dbReference type="ARBA" id="ARBA00023303"/>
    </source>
</evidence>
<keyword evidence="6 13" id="KW-1133">Transmembrane helix</keyword>
<evidence type="ECO:0000256" key="10">
    <source>
        <dbReference type="ARBA" id="ARBA00023201"/>
    </source>
</evidence>
<evidence type="ECO:0000256" key="8">
    <source>
        <dbReference type="ARBA" id="ARBA00023065"/>
    </source>
</evidence>
<dbReference type="EMBL" id="JALNTZ010000007">
    <property type="protein sequence ID" value="KAJ3647276.1"/>
    <property type="molecule type" value="Genomic_DNA"/>
</dbReference>
<evidence type="ECO:0008006" key="16">
    <source>
        <dbReference type="Google" id="ProtNLM"/>
    </source>
</evidence>
<dbReference type="Gene3D" id="1.10.287.770">
    <property type="entry name" value="YojJ-like"/>
    <property type="match status" value="1"/>
</dbReference>
<keyword evidence="11 12" id="KW-0407">Ion channel</keyword>
<dbReference type="PROSITE" id="PS01206">
    <property type="entry name" value="ASC"/>
    <property type="match status" value="1"/>
</dbReference>
<proteinExistence type="inferred from homology"/>
<feature type="transmembrane region" description="Helical" evidence="13">
    <location>
        <begin position="42"/>
        <end position="59"/>
    </location>
</feature>
<accession>A0AA38I344</accession>
<dbReference type="PRINTS" id="PR01078">
    <property type="entry name" value="AMINACHANNEL"/>
</dbReference>
<keyword evidence="4 12" id="KW-0894">Sodium channel</keyword>
<keyword evidence="7" id="KW-0915">Sodium</keyword>
<dbReference type="PANTHER" id="PTHR11690:SF288">
    <property type="entry name" value="AMILORIDE-SENSITIVE NA+ CHANNEL-RELATED"/>
    <property type="match status" value="1"/>
</dbReference>
<dbReference type="GO" id="GO:0015280">
    <property type="term" value="F:ligand-gated sodium channel activity"/>
    <property type="evidence" value="ECO:0007669"/>
    <property type="project" value="TreeGrafter"/>
</dbReference>
<protein>
    <recommendedName>
        <fullName evidence="16">Sodium channel protein Nach</fullName>
    </recommendedName>
</protein>
<reference evidence="14" key="1">
    <citation type="journal article" date="2023" name="G3 (Bethesda)">
        <title>Whole genome assemblies of Zophobas morio and Tenebrio molitor.</title>
        <authorList>
            <person name="Kaur S."/>
            <person name="Stinson S.A."/>
            <person name="diCenzo G.C."/>
        </authorList>
    </citation>
    <scope>NUCLEOTIDE SEQUENCE</scope>
    <source>
        <strain evidence="14">QUZm001</strain>
    </source>
</reference>
<evidence type="ECO:0000256" key="6">
    <source>
        <dbReference type="ARBA" id="ARBA00022989"/>
    </source>
</evidence>